<reference evidence="1 2" key="1">
    <citation type="submission" date="2024-03" db="EMBL/GenBank/DDBJ databases">
        <title>High-quality draft genome sequence of Oceanobacter sp. wDCs-4.</title>
        <authorList>
            <person name="Dong C."/>
        </authorList>
    </citation>
    <scope>NUCLEOTIDE SEQUENCE [LARGE SCALE GENOMIC DNA]</scope>
    <source>
        <strain evidence="2">wDCs-4</strain>
    </source>
</reference>
<accession>A0ABW8NMR7</accession>
<dbReference type="PANTHER" id="PTHR30087:SF1">
    <property type="entry name" value="HYPOTHETICAL CYTOSOLIC PROTEIN"/>
    <property type="match status" value="1"/>
</dbReference>
<comment type="caution">
    <text evidence="1">The sequence shown here is derived from an EMBL/GenBank/DDBJ whole genome shotgun (WGS) entry which is preliminary data.</text>
</comment>
<dbReference type="RefSeq" id="WP_416207193.1">
    <property type="nucleotide sequence ID" value="NZ_JBBKTX010000027.1"/>
</dbReference>
<name>A0ABW8NMR7_9GAMM</name>
<organism evidence="1 2">
    <name type="scientific">Oceanobacter antarcticus</name>
    <dbReference type="NCBI Taxonomy" id="3133425"/>
    <lineage>
        <taxon>Bacteria</taxon>
        <taxon>Pseudomonadati</taxon>
        <taxon>Pseudomonadota</taxon>
        <taxon>Gammaproteobacteria</taxon>
        <taxon>Oceanospirillales</taxon>
        <taxon>Oceanospirillaceae</taxon>
        <taxon>Oceanobacter</taxon>
    </lineage>
</organism>
<evidence type="ECO:0000313" key="1">
    <source>
        <dbReference type="EMBL" id="MFK4754286.1"/>
    </source>
</evidence>
<dbReference type="EMBL" id="JBBKTX010000027">
    <property type="protein sequence ID" value="MFK4754286.1"/>
    <property type="molecule type" value="Genomic_DNA"/>
</dbReference>
<proteinExistence type="predicted"/>
<dbReference type="Proteomes" id="UP001620597">
    <property type="component" value="Unassembled WGS sequence"/>
</dbReference>
<gene>
    <name evidence="1" type="ORF">WG929_17900</name>
</gene>
<sequence length="172" mass="18375">MKILVSACLLGQRVRYDGADNAATLTHQQTVIEQWHQQGWLIPVCPEVAGGLPVPRSAAEIAGGNGAEVLAGQRRVVTQTGDDVTEFFLAGARHTLAYAQTHNAKAALLAARSPSCGPDSTYDGSFSKQLTAYSGITATLLKQHGIVCFSPDSFEQLLAWVQQQQDWIGPGI</sequence>
<dbReference type="Pfam" id="PF04463">
    <property type="entry name" value="2-thiour_desulf"/>
    <property type="match status" value="1"/>
</dbReference>
<protein>
    <submittedName>
        <fullName evidence="1">DUF523 domain-containing protein</fullName>
    </submittedName>
</protein>
<dbReference type="InterPro" id="IPR007553">
    <property type="entry name" value="2-thiour_desulf"/>
</dbReference>
<dbReference type="PANTHER" id="PTHR30087">
    <property type="entry name" value="INNER MEMBRANE PROTEIN"/>
    <property type="match status" value="1"/>
</dbReference>
<keyword evidence="2" id="KW-1185">Reference proteome</keyword>
<evidence type="ECO:0000313" key="2">
    <source>
        <dbReference type="Proteomes" id="UP001620597"/>
    </source>
</evidence>